<evidence type="ECO:0000313" key="2">
    <source>
        <dbReference type="EMBL" id="WWC86857.1"/>
    </source>
</evidence>
<sequence>MDMAPLEDKIETAIMAKVEAELKIANDRIEGLDHALESLSKSMEAFEDRTKETDIRYNRDLALVHDQDISRSDKVDLTDKSNLNGVDECLKRYVFEHVSEPISARLEHTKNKLDALINSVDRIDNKVDRVDCKVDRYDNKGVLDIKTEKVSQKVDIEYKIGKNSESFEKTNLQITERRGLHNEEQISVVRTFEKINRVLIALLRKFTCGYEGSVSSIDTQRVMIFTVSLGNGNEQGISQDAKMDPSCAQPRW</sequence>
<keyword evidence="3" id="KW-1185">Reference proteome</keyword>
<accession>A0AAX4JN70</accession>
<gene>
    <name evidence="2" type="ORF">L201_001736</name>
</gene>
<evidence type="ECO:0000313" key="3">
    <source>
        <dbReference type="Proteomes" id="UP001355207"/>
    </source>
</evidence>
<keyword evidence="1" id="KW-0175">Coiled coil</keyword>
<organism evidence="2 3">
    <name type="scientific">Kwoniella dendrophila CBS 6074</name>
    <dbReference type="NCBI Taxonomy" id="1295534"/>
    <lineage>
        <taxon>Eukaryota</taxon>
        <taxon>Fungi</taxon>
        <taxon>Dikarya</taxon>
        <taxon>Basidiomycota</taxon>
        <taxon>Agaricomycotina</taxon>
        <taxon>Tremellomycetes</taxon>
        <taxon>Tremellales</taxon>
        <taxon>Cryptococcaceae</taxon>
        <taxon>Kwoniella</taxon>
    </lineage>
</organism>
<feature type="coiled-coil region" evidence="1">
    <location>
        <begin position="15"/>
        <end position="49"/>
    </location>
</feature>
<protein>
    <recommendedName>
        <fullName evidence="4">t-SNARE coiled-coil homology domain-containing protein</fullName>
    </recommendedName>
</protein>
<dbReference type="EMBL" id="CP144099">
    <property type="protein sequence ID" value="WWC86857.1"/>
    <property type="molecule type" value="Genomic_DNA"/>
</dbReference>
<dbReference type="Proteomes" id="UP001355207">
    <property type="component" value="Chromosome 2"/>
</dbReference>
<evidence type="ECO:0000256" key="1">
    <source>
        <dbReference type="SAM" id="Coils"/>
    </source>
</evidence>
<proteinExistence type="predicted"/>
<dbReference type="GeneID" id="91092408"/>
<dbReference type="AlphaFoldDB" id="A0AAX4JN70"/>
<dbReference type="RefSeq" id="XP_066073620.1">
    <property type="nucleotide sequence ID" value="XM_066217523.1"/>
</dbReference>
<name>A0AAX4JN70_9TREE</name>
<reference evidence="2 3" key="1">
    <citation type="submission" date="2024-01" db="EMBL/GenBank/DDBJ databases">
        <title>Comparative genomics of Cryptococcus and Kwoniella reveals pathogenesis evolution and contrasting modes of karyotype evolution via chromosome fusion or intercentromeric recombination.</title>
        <authorList>
            <person name="Coelho M.A."/>
            <person name="David-Palma M."/>
            <person name="Shea T."/>
            <person name="Bowers K."/>
            <person name="McGinley-Smith S."/>
            <person name="Mohammad A.W."/>
            <person name="Gnirke A."/>
            <person name="Yurkov A.M."/>
            <person name="Nowrousian M."/>
            <person name="Sun S."/>
            <person name="Cuomo C.A."/>
            <person name="Heitman J."/>
        </authorList>
    </citation>
    <scope>NUCLEOTIDE SEQUENCE [LARGE SCALE GENOMIC DNA]</scope>
    <source>
        <strain evidence="2 3">CBS 6074</strain>
    </source>
</reference>
<evidence type="ECO:0008006" key="4">
    <source>
        <dbReference type="Google" id="ProtNLM"/>
    </source>
</evidence>